<dbReference type="InterPro" id="IPR053027">
    <property type="entry name" value="AGGF1"/>
</dbReference>
<protein>
    <recommendedName>
        <fullName evidence="7">Angiogenic factor with G patch and FHA domains 1</fullName>
    </recommendedName>
</protein>
<reference evidence="5" key="1">
    <citation type="journal article" date="2023" name="Mol. Biol. Evol.">
        <title>Third-Generation Sequencing Reveals the Adaptive Role of the Epigenome in Three Deep-Sea Polychaetes.</title>
        <authorList>
            <person name="Perez M."/>
            <person name="Aroh O."/>
            <person name="Sun Y."/>
            <person name="Lan Y."/>
            <person name="Juniper S.K."/>
            <person name="Young C.R."/>
            <person name="Angers B."/>
            <person name="Qian P.Y."/>
        </authorList>
    </citation>
    <scope>NUCLEOTIDE SEQUENCE</scope>
    <source>
        <strain evidence="5">R07B-5</strain>
    </source>
</reference>
<evidence type="ECO:0000256" key="1">
    <source>
        <dbReference type="SAM" id="Coils"/>
    </source>
</evidence>
<dbReference type="Gene3D" id="2.60.200.20">
    <property type="match status" value="1"/>
</dbReference>
<dbReference type="EMBL" id="JAODUO010000682">
    <property type="protein sequence ID" value="KAK2176118.1"/>
    <property type="molecule type" value="Genomic_DNA"/>
</dbReference>
<sequence>MADIDTDVSDDVRSPSSRILSLEAELQETRHQLNCFVGKLAEAESNYERVQCENVVLQRQVVLLKKELAAYKAGQTTQTVNSAEGDHCQQDQATSLCDGTSGVNGTDGSCLPDWTTEAQDAAPVNIGESLKAVAEAALGLSGFVYDEASGLYYDHKSQYYYDPVSCLYYEPHSGTYYSFNQDTQTYEFHSQVEVDPPTGAYTQRHRGGRAGRKKRHREKHKTGDDHEKDRRKRKREKTSRHKRKHKSHKDRIKQSEDDRVKQLVEDDTENNKEVTCVSKNDVIMTDISSERCDNDGSCDSHGHSSRTVDRTCDIGEQPTDNCDIRRETNDTSIGEDCKMVTSLSSMDGGDDVEQSELEDGEISDSSTSSSSSCSYSESASSPDDSAHLASLPDAVDDEISSGWPPCVRVMVKSSPHLQVGSLYIVTCSGATIGREKELGHTILLPDTQVSKMHCAIQYDADLQKYVVQDHASQNGTLLNGHRISEPKKLSASLPVSHLDVLRVGDTELELHIHPGTETCDSCEPGQVMAQQQQQLQQQQATESSPVQTKADKERLRRQQLKMIKKKFGLADCAYVDNTPTVKNLGYEDKASIRRQTVGSDHPYQKDDLPASVTRAIPTENKGHKLLAKMGWKEGEGLGRESGGIQQPIQVNFRCDQSAGLGSAGVECLVDDVPNAKSIQKWRKAQQRYDKLDGKKSVPASKSNQMCWVKGESVLPDAGTENDSAS</sequence>
<accession>A0AAD9KR30</accession>
<feature type="region of interest" description="Disordered" evidence="2">
    <location>
        <begin position="289"/>
        <end position="389"/>
    </location>
</feature>
<dbReference type="CDD" id="cd22686">
    <property type="entry name" value="FHA_AGGF1"/>
    <property type="match status" value="1"/>
</dbReference>
<feature type="region of interest" description="Disordered" evidence="2">
    <location>
        <begin position="532"/>
        <end position="552"/>
    </location>
</feature>
<dbReference type="InterPro" id="IPR035624">
    <property type="entry name" value="AGGF1_OCRE"/>
</dbReference>
<comment type="caution">
    <text evidence="5">The sequence shown here is derived from an EMBL/GenBank/DDBJ whole genome shotgun (WGS) entry which is preliminary data.</text>
</comment>
<dbReference type="InterPro" id="IPR008984">
    <property type="entry name" value="SMAD_FHA_dom_sf"/>
</dbReference>
<feature type="region of interest" description="Disordered" evidence="2">
    <location>
        <begin position="195"/>
        <end position="265"/>
    </location>
</feature>
<evidence type="ECO:0000259" key="3">
    <source>
        <dbReference type="PROSITE" id="PS50006"/>
    </source>
</evidence>
<feature type="compositionally biased region" description="Low complexity" evidence="2">
    <location>
        <begin position="363"/>
        <end position="383"/>
    </location>
</feature>
<dbReference type="PROSITE" id="PS50006">
    <property type="entry name" value="FHA_DOMAIN"/>
    <property type="match status" value="1"/>
</dbReference>
<keyword evidence="1" id="KW-0175">Coiled coil</keyword>
<evidence type="ECO:0000259" key="4">
    <source>
        <dbReference type="PROSITE" id="PS50174"/>
    </source>
</evidence>
<evidence type="ECO:0000256" key="2">
    <source>
        <dbReference type="SAM" id="MobiDB-lite"/>
    </source>
</evidence>
<dbReference type="AlphaFoldDB" id="A0AAD9KR30"/>
<dbReference type="GO" id="GO:0003676">
    <property type="term" value="F:nucleic acid binding"/>
    <property type="evidence" value="ECO:0007669"/>
    <property type="project" value="InterPro"/>
</dbReference>
<evidence type="ECO:0000313" key="5">
    <source>
        <dbReference type="EMBL" id="KAK2176118.1"/>
    </source>
</evidence>
<feature type="domain" description="G-patch" evidence="4">
    <location>
        <begin position="618"/>
        <end position="665"/>
    </location>
</feature>
<dbReference type="CDD" id="cd16164">
    <property type="entry name" value="OCRE_VG5Q"/>
    <property type="match status" value="1"/>
</dbReference>
<dbReference type="InterPro" id="IPR000253">
    <property type="entry name" value="FHA_dom"/>
</dbReference>
<dbReference type="InterPro" id="IPR041591">
    <property type="entry name" value="OCRE"/>
</dbReference>
<dbReference type="Proteomes" id="UP001209878">
    <property type="component" value="Unassembled WGS sequence"/>
</dbReference>
<evidence type="ECO:0000313" key="6">
    <source>
        <dbReference type="Proteomes" id="UP001209878"/>
    </source>
</evidence>
<feature type="compositionally biased region" description="Basic and acidic residues" evidence="2">
    <location>
        <begin position="252"/>
        <end position="265"/>
    </location>
</feature>
<dbReference type="SMART" id="SM00240">
    <property type="entry name" value="FHA"/>
    <property type="match status" value="1"/>
</dbReference>
<proteinExistence type="predicted"/>
<dbReference type="InterPro" id="IPR000467">
    <property type="entry name" value="G_patch_dom"/>
</dbReference>
<evidence type="ECO:0008006" key="7">
    <source>
        <dbReference type="Google" id="ProtNLM"/>
    </source>
</evidence>
<dbReference type="Pfam" id="PF01585">
    <property type="entry name" value="G-patch"/>
    <property type="match status" value="1"/>
</dbReference>
<dbReference type="SMART" id="SM00443">
    <property type="entry name" value="G_patch"/>
    <property type="match status" value="1"/>
</dbReference>
<dbReference type="PANTHER" id="PTHR23106:SF24">
    <property type="entry name" value="ANGIOGENIC FACTOR WITH G PATCH AND FHA DOMAINS 1"/>
    <property type="match status" value="1"/>
</dbReference>
<dbReference type="Pfam" id="PF00498">
    <property type="entry name" value="FHA"/>
    <property type="match status" value="1"/>
</dbReference>
<feature type="coiled-coil region" evidence="1">
    <location>
        <begin position="40"/>
        <end position="67"/>
    </location>
</feature>
<name>A0AAD9KR30_RIDPI</name>
<dbReference type="PROSITE" id="PS50174">
    <property type="entry name" value="G_PATCH"/>
    <property type="match status" value="1"/>
</dbReference>
<feature type="domain" description="FHA" evidence="3">
    <location>
        <begin position="430"/>
        <end position="483"/>
    </location>
</feature>
<dbReference type="Pfam" id="PF17780">
    <property type="entry name" value="OCRE"/>
    <property type="match status" value="1"/>
</dbReference>
<feature type="compositionally biased region" description="Acidic residues" evidence="2">
    <location>
        <begin position="348"/>
        <end position="362"/>
    </location>
</feature>
<keyword evidence="6" id="KW-1185">Reference proteome</keyword>
<feature type="compositionally biased region" description="Basic residues" evidence="2">
    <location>
        <begin position="229"/>
        <end position="251"/>
    </location>
</feature>
<dbReference type="SUPFAM" id="SSF49879">
    <property type="entry name" value="SMAD/FHA domain"/>
    <property type="match status" value="1"/>
</dbReference>
<gene>
    <name evidence="5" type="ORF">NP493_682g01017</name>
</gene>
<organism evidence="5 6">
    <name type="scientific">Ridgeia piscesae</name>
    <name type="common">Tubeworm</name>
    <dbReference type="NCBI Taxonomy" id="27915"/>
    <lineage>
        <taxon>Eukaryota</taxon>
        <taxon>Metazoa</taxon>
        <taxon>Spiralia</taxon>
        <taxon>Lophotrochozoa</taxon>
        <taxon>Annelida</taxon>
        <taxon>Polychaeta</taxon>
        <taxon>Sedentaria</taxon>
        <taxon>Canalipalpata</taxon>
        <taxon>Sabellida</taxon>
        <taxon>Siboglinidae</taxon>
        <taxon>Ridgeia</taxon>
    </lineage>
</organism>
<feature type="compositionally biased region" description="Basic and acidic residues" evidence="2">
    <location>
        <begin position="289"/>
        <end position="313"/>
    </location>
</feature>
<feature type="compositionally biased region" description="Basic residues" evidence="2">
    <location>
        <begin position="203"/>
        <end position="220"/>
    </location>
</feature>
<dbReference type="PANTHER" id="PTHR23106">
    <property type="entry name" value="ANGIOGENIC FACTOR WITH G PATCH AND FHA DOMAINS 1"/>
    <property type="match status" value="1"/>
</dbReference>